<reference evidence="9" key="2">
    <citation type="journal article" date="2021" name="PeerJ">
        <title>Extensive microbial diversity within the chicken gut microbiome revealed by metagenomics and culture.</title>
        <authorList>
            <person name="Gilroy R."/>
            <person name="Ravi A."/>
            <person name="Getino M."/>
            <person name="Pursley I."/>
            <person name="Horton D.L."/>
            <person name="Alikhan N.F."/>
            <person name="Baker D."/>
            <person name="Gharbi K."/>
            <person name="Hall N."/>
            <person name="Watson M."/>
            <person name="Adriaenssens E.M."/>
            <person name="Foster-Nyarko E."/>
            <person name="Jarju S."/>
            <person name="Secka A."/>
            <person name="Antonio M."/>
            <person name="Oren A."/>
            <person name="Chaudhuri R.R."/>
            <person name="La Ragione R."/>
            <person name="Hildebrand F."/>
            <person name="Pallen M.J."/>
        </authorList>
    </citation>
    <scope>NUCLEOTIDE SEQUENCE</scope>
    <source>
        <strain evidence="9">ChiGjej1B1-24693</strain>
    </source>
</reference>
<dbReference type="PANTHER" id="PTHR43744:SF12">
    <property type="entry name" value="ABC TRANSPORTER PERMEASE PROTEIN MG189-RELATED"/>
    <property type="match status" value="1"/>
</dbReference>
<dbReference type="Gene3D" id="1.10.3720.10">
    <property type="entry name" value="MetI-like"/>
    <property type="match status" value="1"/>
</dbReference>
<dbReference type="Proteomes" id="UP000886842">
    <property type="component" value="Unassembled WGS sequence"/>
</dbReference>
<feature type="transmembrane region" description="Helical" evidence="8">
    <location>
        <begin position="45"/>
        <end position="66"/>
    </location>
</feature>
<organism evidence="9 10">
    <name type="scientific">Candidatus Avipropionibacterium avicola</name>
    <dbReference type="NCBI Taxonomy" id="2840701"/>
    <lineage>
        <taxon>Bacteria</taxon>
        <taxon>Bacillati</taxon>
        <taxon>Actinomycetota</taxon>
        <taxon>Actinomycetes</taxon>
        <taxon>Propionibacteriales</taxon>
        <taxon>Propionibacteriaceae</taxon>
        <taxon>Propionibacteriaceae incertae sedis</taxon>
        <taxon>Candidatus Avipropionibacterium</taxon>
    </lineage>
</organism>
<accession>A0A9D1KP20</accession>
<comment type="subcellular location">
    <subcellularLocation>
        <location evidence="1">Cell membrane</location>
        <topology evidence="1">Multi-pass membrane protein</topology>
    </subcellularLocation>
</comment>
<dbReference type="AlphaFoldDB" id="A0A9D1KP20"/>
<feature type="region of interest" description="Disordered" evidence="7">
    <location>
        <begin position="1"/>
        <end position="25"/>
    </location>
</feature>
<keyword evidence="2" id="KW-0813">Transport</keyword>
<reference evidence="9" key="1">
    <citation type="submission" date="2020-10" db="EMBL/GenBank/DDBJ databases">
        <authorList>
            <person name="Gilroy R."/>
        </authorList>
    </citation>
    <scope>NUCLEOTIDE SEQUENCE</scope>
    <source>
        <strain evidence="9">ChiGjej1B1-24693</strain>
    </source>
</reference>
<evidence type="ECO:0000256" key="5">
    <source>
        <dbReference type="ARBA" id="ARBA00022989"/>
    </source>
</evidence>
<evidence type="ECO:0000256" key="1">
    <source>
        <dbReference type="ARBA" id="ARBA00004651"/>
    </source>
</evidence>
<evidence type="ECO:0000313" key="9">
    <source>
        <dbReference type="EMBL" id="HIT75903.1"/>
    </source>
</evidence>
<keyword evidence="4 8" id="KW-0812">Transmembrane</keyword>
<name>A0A9D1KP20_9ACTN</name>
<dbReference type="PANTHER" id="PTHR43744">
    <property type="entry name" value="ABC TRANSPORTER PERMEASE PROTEIN MG189-RELATED-RELATED"/>
    <property type="match status" value="1"/>
</dbReference>
<evidence type="ECO:0000313" key="10">
    <source>
        <dbReference type="Proteomes" id="UP000886842"/>
    </source>
</evidence>
<proteinExistence type="predicted"/>
<comment type="caution">
    <text evidence="9">The sequence shown here is derived from an EMBL/GenBank/DDBJ whole genome shotgun (WGS) entry which is preliminary data.</text>
</comment>
<evidence type="ECO:0000256" key="8">
    <source>
        <dbReference type="SAM" id="Phobius"/>
    </source>
</evidence>
<evidence type="ECO:0000256" key="6">
    <source>
        <dbReference type="ARBA" id="ARBA00023136"/>
    </source>
</evidence>
<evidence type="ECO:0000256" key="3">
    <source>
        <dbReference type="ARBA" id="ARBA00022475"/>
    </source>
</evidence>
<keyword evidence="3" id="KW-1003">Cell membrane</keyword>
<evidence type="ECO:0000256" key="2">
    <source>
        <dbReference type="ARBA" id="ARBA00022448"/>
    </source>
</evidence>
<dbReference type="SUPFAM" id="SSF161098">
    <property type="entry name" value="MetI-like"/>
    <property type="match status" value="1"/>
</dbReference>
<sequence>MTLRTANPVAAPAGSPGEAIPGPRARAVGTAGSSRWRRWSIPANVTLIVIAVLTYVPVYFMIINALRSGPELQAAPFTPPSAPKWENFVFAWQASGFAYPRTFFIVGVSVIGIAVTSLASGYAFARLQFKEKEIWFYTIFGLLL</sequence>
<evidence type="ECO:0000256" key="7">
    <source>
        <dbReference type="SAM" id="MobiDB-lite"/>
    </source>
</evidence>
<feature type="transmembrane region" description="Helical" evidence="8">
    <location>
        <begin position="103"/>
        <end position="125"/>
    </location>
</feature>
<dbReference type="EMBL" id="DVLP01000298">
    <property type="protein sequence ID" value="HIT75903.1"/>
    <property type="molecule type" value="Genomic_DNA"/>
</dbReference>
<keyword evidence="5 8" id="KW-1133">Transmembrane helix</keyword>
<keyword evidence="6 8" id="KW-0472">Membrane</keyword>
<protein>
    <submittedName>
        <fullName evidence="9">Carbohydrate ABC transporter permease</fullName>
    </submittedName>
</protein>
<dbReference type="InterPro" id="IPR035906">
    <property type="entry name" value="MetI-like_sf"/>
</dbReference>
<dbReference type="GO" id="GO:0005886">
    <property type="term" value="C:plasma membrane"/>
    <property type="evidence" value="ECO:0007669"/>
    <property type="project" value="UniProtKB-SubCell"/>
</dbReference>
<feature type="non-terminal residue" evidence="9">
    <location>
        <position position="144"/>
    </location>
</feature>
<evidence type="ECO:0000256" key="4">
    <source>
        <dbReference type="ARBA" id="ARBA00022692"/>
    </source>
</evidence>
<gene>
    <name evidence="9" type="ORF">IAA98_09975</name>
</gene>